<reference evidence="2" key="1">
    <citation type="submission" date="2021-06" db="EMBL/GenBank/DDBJ databases">
        <authorList>
            <person name="Hodson N. C."/>
            <person name="Mongue J. A."/>
            <person name="Jaron S. K."/>
        </authorList>
    </citation>
    <scope>NUCLEOTIDE SEQUENCE</scope>
</reference>
<dbReference type="PANTHER" id="PTHR23324">
    <property type="entry name" value="SEC14 RELATED PROTEIN"/>
    <property type="match status" value="1"/>
</dbReference>
<protein>
    <recommendedName>
        <fullName evidence="1">CRAL-TRIO domain-containing protein</fullName>
    </recommendedName>
</protein>
<dbReference type="EMBL" id="CAJVCH010227167">
    <property type="protein sequence ID" value="CAG7732234.1"/>
    <property type="molecule type" value="Genomic_DNA"/>
</dbReference>
<dbReference type="GO" id="GO:0005737">
    <property type="term" value="C:cytoplasm"/>
    <property type="evidence" value="ECO:0007669"/>
    <property type="project" value="TreeGrafter"/>
</dbReference>
<sequence length="249" mass="29443">MASPTSEELKLLKKFRNIIEDIHLKEDMDSDMELLRWLRARDYNLLQAEAMLRKHMQWRIDRNYDKMDSWEECPKFEGLLPQKVLGVDDDNCPILLLLMGRWNGRKVIQEGAREDCINPQWKLYKGLKERMKFKKTRDGTPVTQVSIIIDLSNLSMRQACIPVCGALSEFARDFEANFPEFLKIMIIINAPWFFSIFFKVIRPFCSPKTLEKIHILGSNREEWVPLIRNSFPNLPWPIVYEDKLTKHIV</sequence>
<comment type="caution">
    <text evidence="2">The sequence shown here is derived from an EMBL/GenBank/DDBJ whole genome shotgun (WGS) entry which is preliminary data.</text>
</comment>
<accession>A0A8J2KAT3</accession>
<dbReference type="SMART" id="SM00516">
    <property type="entry name" value="SEC14"/>
    <property type="match status" value="1"/>
</dbReference>
<gene>
    <name evidence="2" type="ORF">AFUS01_LOCUS20759</name>
</gene>
<dbReference type="InterPro" id="IPR011074">
    <property type="entry name" value="CRAL/TRIO_N_dom"/>
</dbReference>
<dbReference type="InterPro" id="IPR051064">
    <property type="entry name" value="SEC14/CRAL-TRIO_domain"/>
</dbReference>
<dbReference type="OrthoDB" id="1434354at2759"/>
<dbReference type="CDD" id="cd00170">
    <property type="entry name" value="SEC14"/>
    <property type="match status" value="1"/>
</dbReference>
<dbReference type="Proteomes" id="UP000708208">
    <property type="component" value="Unassembled WGS sequence"/>
</dbReference>
<dbReference type="PANTHER" id="PTHR23324:SF83">
    <property type="entry name" value="SEC14-LIKE PROTEIN 2"/>
    <property type="match status" value="1"/>
</dbReference>
<feature type="domain" description="CRAL-TRIO" evidence="1">
    <location>
        <begin position="72"/>
        <end position="249"/>
    </location>
</feature>
<dbReference type="InterPro" id="IPR001251">
    <property type="entry name" value="CRAL-TRIO_dom"/>
</dbReference>
<organism evidence="2 3">
    <name type="scientific">Allacma fusca</name>
    <dbReference type="NCBI Taxonomy" id="39272"/>
    <lineage>
        <taxon>Eukaryota</taxon>
        <taxon>Metazoa</taxon>
        <taxon>Ecdysozoa</taxon>
        <taxon>Arthropoda</taxon>
        <taxon>Hexapoda</taxon>
        <taxon>Collembola</taxon>
        <taxon>Symphypleona</taxon>
        <taxon>Sminthuridae</taxon>
        <taxon>Allacma</taxon>
    </lineage>
</organism>
<dbReference type="PROSITE" id="PS50191">
    <property type="entry name" value="CRAL_TRIO"/>
    <property type="match status" value="1"/>
</dbReference>
<keyword evidence="3" id="KW-1185">Reference proteome</keyword>
<proteinExistence type="predicted"/>
<dbReference type="SMART" id="SM01100">
    <property type="entry name" value="CRAL_TRIO_N"/>
    <property type="match status" value="1"/>
</dbReference>
<evidence type="ECO:0000313" key="2">
    <source>
        <dbReference type="EMBL" id="CAG7732234.1"/>
    </source>
</evidence>
<dbReference type="AlphaFoldDB" id="A0A8J2KAT3"/>
<name>A0A8J2KAT3_9HEXA</name>
<evidence type="ECO:0000313" key="3">
    <source>
        <dbReference type="Proteomes" id="UP000708208"/>
    </source>
</evidence>
<evidence type="ECO:0000259" key="1">
    <source>
        <dbReference type="PROSITE" id="PS50191"/>
    </source>
</evidence>
<dbReference type="Pfam" id="PF00650">
    <property type="entry name" value="CRAL_TRIO"/>
    <property type="match status" value="1"/>
</dbReference>